<gene>
    <name evidence="17" type="ORF">SAMN02949497_2297</name>
</gene>
<dbReference type="FunFam" id="3.40.50.300:FF:000695">
    <property type="entry name" value="Flagellar biosynthesis regulator FlhF"/>
    <property type="match status" value="1"/>
</dbReference>
<dbReference type="GO" id="GO:0005886">
    <property type="term" value="C:plasma membrane"/>
    <property type="evidence" value="ECO:0007669"/>
    <property type="project" value="UniProtKB-SubCell"/>
</dbReference>
<dbReference type="SUPFAM" id="SSF52540">
    <property type="entry name" value="P-loop containing nucleoside triphosphate hydrolases"/>
    <property type="match status" value="1"/>
</dbReference>
<dbReference type="OrthoDB" id="9778554at2"/>
<dbReference type="InterPro" id="IPR000897">
    <property type="entry name" value="SRP54_GTPase_dom"/>
</dbReference>
<dbReference type="GO" id="GO:0006614">
    <property type="term" value="P:SRP-dependent cotranslational protein targeting to membrane"/>
    <property type="evidence" value="ECO:0007669"/>
    <property type="project" value="UniProtKB-UniRule"/>
</dbReference>
<organism evidence="17 18">
    <name type="scientific">Methylomagnum ishizawai</name>
    <dbReference type="NCBI Taxonomy" id="1760988"/>
    <lineage>
        <taxon>Bacteria</taxon>
        <taxon>Pseudomonadati</taxon>
        <taxon>Pseudomonadota</taxon>
        <taxon>Gammaproteobacteria</taxon>
        <taxon>Methylococcales</taxon>
        <taxon>Methylococcaceae</taxon>
        <taxon>Methylomagnum</taxon>
    </lineage>
</organism>
<sequence length="533" mass="58649">MKIKRYFAPDIKQAIRMVREEQGPDAVILSNRKVDGGVEIVAAQDFDEQALLDRGKPQDRPAADPQDFPAEPRATADAKRRAEDAFREALGKYAPDTAPARAPEPAPRRAEFAQPTAPASRPQAAAPAARPQPAAYSEPGTYREPVPNPSRSHPGLNLGRGLLDEIERAEQQPAPRRPERPAPEARPNPSPPSRPAERPQRPAAAARFHETTQIRHAAPETSESGQVLRALQREMRQMRQVLDSHLGESRWNAEAQAAPTRLDLLRGLGELGFSKKLSLEVAERAGYTEDFDAAWRQAQEVLARRIPIADDNLLEYGGVVALVGPTGVGKTTTIAKLAARFRMKHGSRQVALITTDNYRIGAQEQLGTYGRILDVPVRNAGSIDELRYHLAGFHDRRLVLIDTAGMGPRDMRLAEQIALFARSETAVRSYLVLSAASQYRAMREAIEAFGGFAPEAAILTKLDETAQLGTALSALIENRLPLAFLCDGQQVPEDLHQARPHVLLDRCFTAPTDDADLEHTPLAYEDWVSHANF</sequence>
<evidence type="ECO:0000256" key="5">
    <source>
        <dbReference type="ARBA" id="ARBA00022475"/>
    </source>
</evidence>
<keyword evidence="17" id="KW-0966">Cell projection</keyword>
<feature type="compositionally biased region" description="Low complexity" evidence="14">
    <location>
        <begin position="94"/>
        <end position="103"/>
    </location>
</feature>
<reference evidence="17 18" key="1">
    <citation type="submission" date="2016-12" db="EMBL/GenBank/DDBJ databases">
        <authorList>
            <person name="Song W.-J."/>
            <person name="Kurnit D.M."/>
        </authorList>
    </citation>
    <scope>NUCLEOTIDE SEQUENCE [LARGE SCALE GENOMIC DNA]</scope>
    <source>
        <strain evidence="17 18">175</strain>
    </source>
</reference>
<feature type="domain" description="AAA+ ATPase" evidence="15">
    <location>
        <begin position="316"/>
        <end position="482"/>
    </location>
</feature>
<dbReference type="Gene3D" id="1.20.120.1380">
    <property type="entry name" value="Flagellar FlhF biosynthesis protein, N domain"/>
    <property type="match status" value="1"/>
</dbReference>
<dbReference type="SMART" id="SM00382">
    <property type="entry name" value="AAA"/>
    <property type="match status" value="1"/>
</dbReference>
<feature type="domain" description="SRP54-type proteins GTP-binding" evidence="16">
    <location>
        <begin position="317"/>
        <end position="509"/>
    </location>
</feature>
<dbReference type="InterPro" id="IPR047040">
    <property type="entry name" value="FlhF__GTPase_dom"/>
</dbReference>
<keyword evidence="8" id="KW-0653">Protein transport</keyword>
<evidence type="ECO:0000256" key="7">
    <source>
        <dbReference type="ARBA" id="ARBA00022795"/>
    </source>
</evidence>
<dbReference type="CDD" id="cd17873">
    <property type="entry name" value="FlhF"/>
    <property type="match status" value="1"/>
</dbReference>
<evidence type="ECO:0000256" key="2">
    <source>
        <dbReference type="ARBA" id="ARBA00008531"/>
    </source>
</evidence>
<keyword evidence="7" id="KW-1005">Bacterial flagellum biogenesis</keyword>
<evidence type="ECO:0000256" key="10">
    <source>
        <dbReference type="ARBA" id="ARBA00023136"/>
    </source>
</evidence>
<keyword evidence="4" id="KW-0813">Transport</keyword>
<dbReference type="SMART" id="SM00962">
    <property type="entry name" value="SRP54"/>
    <property type="match status" value="1"/>
</dbReference>
<keyword evidence="17" id="KW-0969">Cilium</keyword>
<keyword evidence="17" id="KW-0282">Flagellum</keyword>
<feature type="region of interest" description="Disordered" evidence="14">
    <location>
        <begin position="46"/>
        <end position="225"/>
    </location>
</feature>
<feature type="compositionally biased region" description="Basic and acidic residues" evidence="14">
    <location>
        <begin position="162"/>
        <end position="183"/>
    </location>
</feature>
<dbReference type="PANTHER" id="PTHR43134">
    <property type="entry name" value="SIGNAL RECOGNITION PARTICLE RECEPTOR SUBUNIT ALPHA"/>
    <property type="match status" value="1"/>
</dbReference>
<evidence type="ECO:0000256" key="13">
    <source>
        <dbReference type="NCBIfam" id="TIGR03499"/>
    </source>
</evidence>
<dbReference type="InterPro" id="IPR003593">
    <property type="entry name" value="AAA+_ATPase"/>
</dbReference>
<dbReference type="Proteomes" id="UP000192923">
    <property type="component" value="Unassembled WGS sequence"/>
</dbReference>
<dbReference type="InterPro" id="IPR020006">
    <property type="entry name" value="FlhF"/>
</dbReference>
<evidence type="ECO:0000256" key="11">
    <source>
        <dbReference type="ARBA" id="ARBA00023225"/>
    </source>
</evidence>
<feature type="compositionally biased region" description="Pro residues" evidence="14">
    <location>
        <begin position="184"/>
        <end position="194"/>
    </location>
</feature>
<feature type="compositionally biased region" description="Basic and acidic residues" evidence="14">
    <location>
        <begin position="51"/>
        <end position="62"/>
    </location>
</feature>
<proteinExistence type="inferred from homology"/>
<dbReference type="Gene3D" id="3.40.50.300">
    <property type="entry name" value="P-loop containing nucleotide triphosphate hydrolases"/>
    <property type="match status" value="1"/>
</dbReference>
<dbReference type="Pfam" id="PF00448">
    <property type="entry name" value="SRP54"/>
    <property type="match status" value="1"/>
</dbReference>
<evidence type="ECO:0000259" key="16">
    <source>
        <dbReference type="SMART" id="SM00962"/>
    </source>
</evidence>
<dbReference type="GO" id="GO:0015031">
    <property type="term" value="P:protein transport"/>
    <property type="evidence" value="ECO:0007669"/>
    <property type="project" value="UniProtKB-KW"/>
</dbReference>
<keyword evidence="10" id="KW-0472">Membrane</keyword>
<keyword evidence="18" id="KW-1185">Reference proteome</keyword>
<comment type="similarity">
    <text evidence="2">Belongs to the GTP-binding SRP family.</text>
</comment>
<keyword evidence="5" id="KW-1003">Cell membrane</keyword>
<dbReference type="GO" id="GO:0005525">
    <property type="term" value="F:GTP binding"/>
    <property type="evidence" value="ECO:0007669"/>
    <property type="project" value="UniProtKB-UniRule"/>
</dbReference>
<evidence type="ECO:0000256" key="14">
    <source>
        <dbReference type="SAM" id="MobiDB-lite"/>
    </source>
</evidence>
<dbReference type="GO" id="GO:0003924">
    <property type="term" value="F:GTPase activity"/>
    <property type="evidence" value="ECO:0007669"/>
    <property type="project" value="UniProtKB-UniRule"/>
</dbReference>
<evidence type="ECO:0000256" key="8">
    <source>
        <dbReference type="ARBA" id="ARBA00022927"/>
    </source>
</evidence>
<evidence type="ECO:0000313" key="17">
    <source>
        <dbReference type="EMBL" id="SMF94958.1"/>
    </source>
</evidence>
<dbReference type="GO" id="GO:0005047">
    <property type="term" value="F:signal recognition particle binding"/>
    <property type="evidence" value="ECO:0007669"/>
    <property type="project" value="TreeGrafter"/>
</dbReference>
<dbReference type="EMBL" id="FXAM01000001">
    <property type="protein sequence ID" value="SMF94958.1"/>
    <property type="molecule type" value="Genomic_DNA"/>
</dbReference>
<name>A0A1Y6CWB9_9GAMM</name>
<keyword evidence="9" id="KW-0342">GTP-binding</keyword>
<evidence type="ECO:0000256" key="3">
    <source>
        <dbReference type="ARBA" id="ARBA00014919"/>
    </source>
</evidence>
<feature type="compositionally biased region" description="Low complexity" evidence="14">
    <location>
        <begin position="112"/>
        <end position="135"/>
    </location>
</feature>
<keyword evidence="6" id="KW-0547">Nucleotide-binding</keyword>
<evidence type="ECO:0000256" key="9">
    <source>
        <dbReference type="ARBA" id="ARBA00023134"/>
    </source>
</evidence>
<protein>
    <recommendedName>
        <fullName evidence="3 13">Flagellar biosynthesis protein FlhF</fullName>
    </recommendedName>
</protein>
<accession>A0A1Y6CWB9</accession>
<evidence type="ECO:0000259" key="15">
    <source>
        <dbReference type="SMART" id="SM00382"/>
    </source>
</evidence>
<dbReference type="RefSeq" id="WP_085212786.1">
    <property type="nucleotide sequence ID" value="NZ_FXAM01000001.1"/>
</dbReference>
<keyword evidence="11" id="KW-1006">Bacterial flagellum protein export</keyword>
<evidence type="ECO:0000313" key="18">
    <source>
        <dbReference type="Proteomes" id="UP000192923"/>
    </source>
</evidence>
<comment type="function">
    <text evidence="12">Necessary for flagellar biosynthesis. May be involved in translocation of the flagellum.</text>
</comment>
<evidence type="ECO:0000256" key="6">
    <source>
        <dbReference type="ARBA" id="ARBA00022741"/>
    </source>
</evidence>
<evidence type="ECO:0000256" key="12">
    <source>
        <dbReference type="ARBA" id="ARBA00025337"/>
    </source>
</evidence>
<dbReference type="InterPro" id="IPR027417">
    <property type="entry name" value="P-loop_NTPase"/>
</dbReference>
<dbReference type="GO" id="GO:0044781">
    <property type="term" value="P:bacterial-type flagellum organization"/>
    <property type="evidence" value="ECO:0007669"/>
    <property type="project" value="UniProtKB-UniRule"/>
</dbReference>
<comment type="subcellular location">
    <subcellularLocation>
        <location evidence="1">Cell membrane</location>
        <topology evidence="1">Peripheral membrane protein</topology>
        <orientation evidence="1">Cytoplasmic side</orientation>
    </subcellularLocation>
</comment>
<evidence type="ECO:0000256" key="4">
    <source>
        <dbReference type="ARBA" id="ARBA00022448"/>
    </source>
</evidence>
<dbReference type="PANTHER" id="PTHR43134:SF3">
    <property type="entry name" value="FLAGELLAR BIOSYNTHESIS PROTEIN FLHF"/>
    <property type="match status" value="1"/>
</dbReference>
<evidence type="ECO:0000256" key="1">
    <source>
        <dbReference type="ARBA" id="ARBA00004413"/>
    </source>
</evidence>
<dbReference type="STRING" id="1760988.SAMN02949497_2297"/>
<dbReference type="AlphaFoldDB" id="A0A1Y6CWB9"/>
<dbReference type="NCBIfam" id="TIGR03499">
    <property type="entry name" value="FlhF"/>
    <property type="match status" value="1"/>
</dbReference>
<feature type="compositionally biased region" description="Basic and acidic residues" evidence="14">
    <location>
        <begin position="74"/>
        <end position="90"/>
    </location>
</feature>